<sequence>MLKLVCTWCAGCPFRRYRATSGLLLPFLPVLYPQRALGWIIASSCLNTRRAQAACARRVLRQAGVTTKGRFGATGECKSVHATRLT</sequence>
<gene>
    <name evidence="1" type="ORF">PR001_g11083</name>
    <name evidence="2" type="ORF">PR003_g11368</name>
</gene>
<evidence type="ECO:0000313" key="4">
    <source>
        <dbReference type="Proteomes" id="UP000434957"/>
    </source>
</evidence>
<evidence type="ECO:0000313" key="3">
    <source>
        <dbReference type="Proteomes" id="UP000429607"/>
    </source>
</evidence>
<accession>A0A6A3MTB6</accession>
<dbReference type="Proteomes" id="UP000429607">
    <property type="component" value="Unassembled WGS sequence"/>
</dbReference>
<protein>
    <submittedName>
        <fullName evidence="1">Uncharacterized protein</fullName>
    </submittedName>
</protein>
<dbReference type="EMBL" id="QXFV01000672">
    <property type="protein sequence ID" value="KAE9031143.1"/>
    <property type="molecule type" value="Genomic_DNA"/>
</dbReference>
<organism evidence="1 3">
    <name type="scientific">Phytophthora rubi</name>
    <dbReference type="NCBI Taxonomy" id="129364"/>
    <lineage>
        <taxon>Eukaryota</taxon>
        <taxon>Sar</taxon>
        <taxon>Stramenopiles</taxon>
        <taxon>Oomycota</taxon>
        <taxon>Peronosporomycetes</taxon>
        <taxon>Peronosporales</taxon>
        <taxon>Peronosporaceae</taxon>
        <taxon>Phytophthora</taxon>
    </lineage>
</organism>
<dbReference type="AlphaFoldDB" id="A0A6A3MTB6"/>
<keyword evidence="4" id="KW-1185">Reference proteome</keyword>
<evidence type="ECO:0000313" key="1">
    <source>
        <dbReference type="EMBL" id="KAE9031143.1"/>
    </source>
</evidence>
<comment type="caution">
    <text evidence="1">The sequence shown here is derived from an EMBL/GenBank/DDBJ whole genome shotgun (WGS) entry which is preliminary data.</text>
</comment>
<dbReference type="Proteomes" id="UP000434957">
    <property type="component" value="Unassembled WGS sequence"/>
</dbReference>
<dbReference type="EMBL" id="QXFT01000653">
    <property type="protein sequence ID" value="KAE9338697.1"/>
    <property type="molecule type" value="Genomic_DNA"/>
</dbReference>
<name>A0A6A3MTB6_9STRA</name>
<proteinExistence type="predicted"/>
<reference evidence="1 3" key="1">
    <citation type="submission" date="2018-09" db="EMBL/GenBank/DDBJ databases">
        <title>Genomic investigation of the strawberry pathogen Phytophthora fragariae indicates pathogenicity is determined by transcriptional variation in three key races.</title>
        <authorList>
            <person name="Adams T.M."/>
            <person name="Armitage A.D."/>
            <person name="Sobczyk M.K."/>
            <person name="Bates H.J."/>
            <person name="Dunwell J.M."/>
            <person name="Nellist C.F."/>
            <person name="Harrison R.J."/>
        </authorList>
    </citation>
    <scope>NUCLEOTIDE SEQUENCE [LARGE SCALE GENOMIC DNA]</scope>
    <source>
        <strain evidence="1 3">SCRP249</strain>
        <strain evidence="2 4">SCRP333</strain>
    </source>
</reference>
<evidence type="ECO:0000313" key="2">
    <source>
        <dbReference type="EMBL" id="KAE9338697.1"/>
    </source>
</evidence>